<evidence type="ECO:0000313" key="4">
    <source>
        <dbReference type="Proteomes" id="UP000662818"/>
    </source>
</evidence>
<organism evidence="3 4">
    <name type="scientific">Nocardioides aromaticivorans</name>
    <dbReference type="NCBI Taxonomy" id="200618"/>
    <lineage>
        <taxon>Bacteria</taxon>
        <taxon>Bacillati</taxon>
        <taxon>Actinomycetota</taxon>
        <taxon>Actinomycetes</taxon>
        <taxon>Propionibacteriales</taxon>
        <taxon>Nocardioidaceae</taxon>
        <taxon>Nocardioides</taxon>
    </lineage>
</organism>
<sequence length="1366" mass="150842">MSDRRFEDFVERLLKAQPLLGPQVRHVAEVARWGVPGDKQDGIDLVGRYTDDVAAAWQCKHLRTLTAAQVRKAVGELTFEGVAEVYLVYADVAKVAARNEIQKHEGWRLWDRRDLSAMLRALPVQTQRDVIEEFWGPEVRRHFVESPHDTFVSLETFTRARLNPESVLNDLGALSGRTTELDAIREALDRDSDGYRSVIVVVGPGGRGKSRLLTDSLREVHDQQPHIAISCLAPGHVFSASAMAELRVGPSIVVIDDAHQAPEGLGALLAFARSRNDVQVVLASRPSGLRGISEQIIQAGFAPSEHLTLPVGELTKVEAERLVKELTDDVDLSFGLRQYLAGQAEHSPHVAVITTNLIKRGELTASLAVDAGLRQTVLNRYREVLAPDVDGFAGSTTRKVLATYAAIGPVAVEDRELMRRIADFCGVSIIDLARIVRSLRDHGVLVPQGVSLRVVPDIVADSVLEEQAAYDDHDTGFASDLWGAFGSGEHGHQLANTLGELDWRLARRGGPTLMDTIWAQINDRMLAYPYGRLYDELGQFDRLAATKPRALIGLLEEIRVRLDEEDRINAPVPDDGRAWRRRYGLAPIGRAEVRSKMPELYARAAANDPDLLETALDAIWAIRNQDSRPPHSNPDHAQRMVEDHLGNLVNLPDSSFPERIVARVERWLTEPDQADGVATPLFALKPLLAKEKVETVQSAPMTISMQAHGINPAATRNVRDRIRALLRRQALADDLRRAGEAVDLLEEALRQPHGYFGHSVGMEVVLAWEDDDLATIATLTDIGTRTGTPALRRLVRKVLAWPAEHAASTRFMHAALTTLATLDDLAGLHDDIADDLLGHRVFTLPRVRLCDVPSLENLEATQAVERERCAKMTDEERQTQGTESARARVECRRAQHDAADVAIADRLVKLGASAEIWVKLDRVARDVANLQPSSHVSLWGLWRQLSEKAPGLVFELVRRISDAEPGPLDSELPQLINLALQHQPEEAMRWLQDAVSQGRHAVRMSIAHSFDSTSWDHTGLLAQVWTTGSDDADRSIANAFLGAAGAYLRAAPVDAADTLLAKEINPHAATSAIENAAEYDGSTYGFSLTRDAAKAVLRLVGRAGYRSYGVQTTLAGIASRHPDLVLEHLAAHDDSDGIRLPEDIHDLGAAFEERADDLVDWIMESTGEADEDRQRRLGRVLATATNDRLTERQGDTFASRIPNLDGHALKAFCRVLSYLDTWPLRSPRLTHELAGRARQLGCWPDVRDGVLRQMHPSSWGGWNGESPELDSALERARHAAAQSVDSELRGMYGKGAQSIQATIDEDRRRHEADTQTGWDEGPAEAPQVTAVDNFDEDCDEEDRDEQDRDEETAASQTEESGEERAD</sequence>
<evidence type="ECO:0000313" key="3">
    <source>
        <dbReference type="EMBL" id="QSR26949.1"/>
    </source>
</evidence>
<gene>
    <name evidence="3" type="ORF">CFH99_15065</name>
</gene>
<feature type="region of interest" description="Disordered" evidence="1">
    <location>
        <begin position="1300"/>
        <end position="1366"/>
    </location>
</feature>
<evidence type="ECO:0000256" key="1">
    <source>
        <dbReference type="SAM" id="MobiDB-lite"/>
    </source>
</evidence>
<feature type="compositionally biased region" description="Acidic residues" evidence="1">
    <location>
        <begin position="1333"/>
        <end position="1352"/>
    </location>
</feature>
<proteinExistence type="predicted"/>
<name>A0ABX7PM99_9ACTN</name>
<dbReference type="SUPFAM" id="SSF52540">
    <property type="entry name" value="P-loop containing nucleoside triphosphate hydrolases"/>
    <property type="match status" value="1"/>
</dbReference>
<protein>
    <recommendedName>
        <fullName evidence="2">Restriction endonuclease type IV Mrr domain-containing protein</fullName>
    </recommendedName>
</protein>
<dbReference type="Pfam" id="PF04471">
    <property type="entry name" value="Mrr_cat"/>
    <property type="match status" value="1"/>
</dbReference>
<dbReference type="InterPro" id="IPR007560">
    <property type="entry name" value="Restrct_endonuc_IV_Mrr"/>
</dbReference>
<feature type="compositionally biased region" description="Basic and acidic residues" evidence="1">
    <location>
        <begin position="1304"/>
        <end position="1313"/>
    </location>
</feature>
<reference evidence="3 4" key="1">
    <citation type="submission" date="2017-06" db="EMBL/GenBank/DDBJ databases">
        <title>Complete Genome Sequence of the Soil Carbazole-Degrading Bacterium Nocardioides aromaticivorans IC177.</title>
        <authorList>
            <person name="Vejarano F."/>
            <person name="Suzuki-Minakuchi C."/>
            <person name="Ohtsubo Y."/>
            <person name="Tsuda M."/>
            <person name="Okada K."/>
            <person name="Nojiri H."/>
        </authorList>
    </citation>
    <scope>NUCLEOTIDE SEQUENCE [LARGE SCALE GENOMIC DNA]</scope>
    <source>
        <strain evidence="3 4">IC177</strain>
    </source>
</reference>
<dbReference type="Proteomes" id="UP000662818">
    <property type="component" value="Chromosome"/>
</dbReference>
<accession>A0ABX7PM99</accession>
<dbReference type="InterPro" id="IPR027417">
    <property type="entry name" value="P-loop_NTPase"/>
</dbReference>
<keyword evidence="4" id="KW-1185">Reference proteome</keyword>
<feature type="domain" description="Restriction endonuclease type IV Mrr" evidence="2">
    <location>
        <begin position="1"/>
        <end position="119"/>
    </location>
</feature>
<dbReference type="EMBL" id="CP022295">
    <property type="protein sequence ID" value="QSR26949.1"/>
    <property type="molecule type" value="Genomic_DNA"/>
</dbReference>
<evidence type="ECO:0000259" key="2">
    <source>
        <dbReference type="Pfam" id="PF04471"/>
    </source>
</evidence>
<dbReference type="Gene3D" id="3.40.50.300">
    <property type="entry name" value="P-loop containing nucleotide triphosphate hydrolases"/>
    <property type="match status" value="1"/>
</dbReference>